<sequence length="1524" mass="166796">MLPSPQQICFPKDEAVKAYIQYIGEDGLLWVNLASDLHKVETITNTLNSIPLDEMKESPAVHEIVCALHNDDTWYRACVLSTEPNFKVQFIDFGDTLDIPLCKLAQLPDTLAYIQPLAVKVKLPPSTTAEPSVGSSLLLQYIDCVEGTVMVDVIHPDSGTVDTVSCEEFGETQDFSNHQTYSTASENSILLDNASGLGSCNTYQTQNQSSQHELESTSTSVNNTVSCFKDEEHLTLSEEDNGFSYTTDQATDLLATPFFDETLTLQCGAEVTSHLPKLSNSSKNMNVEECNLDLSFEDRPKSGTVVTPQSNSFITDYPYYVELTSDEKCDSRSRSDGAVIPQSDGDAEDKAGESLPTHYSEETIFAEECTTALPCTTQPEYDEPDISPSDSDASCKAGEPSSTHNSEETIVAEECTTALPCATQPEYDEPDISPSDSDASCKAGEPSCTYNSEETIVAEECTTALPCATQPENHALDVPQSDDDAFFKAGEPSPTHDNEETINAEECTTALPCATQPEYNALDIPQSDVCYISQSTDDASCKAGESSSIFNIEETIVAEECTTALPCATQPEYDEPDISPSDSDASCKAGEPSSTYNSEETIVAEECTTALPCATQPENHALDVPQSDDDAIFKAGEPSPTHANEETINAEECTTALPCATRPEYNALDIPQSDVCDISQSNDDASCKPGEPSSIYNSEETIVAEECTTALPYTTQPEYDASDISQSNDDAPCKAGEQSPTHDNEETINPEECSAALSCGTQSEHDATASPQSNDGAPCNAGELSPKYGYEKLTNAEECTAPRTVNQPENHASVVAQPDNVSGRAGELSTSYVNLKLNSEVCTAVLSVVNEQGNNTSVIPLCEAEELSPTYEDELINAEDCSAALSWTNVLFKSEDPVIPTPSYDVRLINNDKNNLGLRSTDLLSDQSVMTNADAALVVCEALESSIPPLKYNDVVINPDKGNPAPSCVNYPESGMKCKVVEENNISPPYGQDLIGTDNGKSPNRQSKNITVSGINEHSLQKQKPCKPANLESTDVSLPSPKDAFKDRYNLPSNSSNINDSNMHRQQKPRLITKGRTTDTCSNVLTKDSMQSARIPSSVMAVPTKAVSNSFQELKSILELELSIVREQNRLEMLALQKKTEQNLANQIDTIKMEVSRQLQALFHEVNNRLQSLHDSMVHKLAEMYSDISLLKNELEAGEKNTKSSAKHSGKKHQPIDTQNTSIAKDLFWNSQHHYPVELGAQFGNNYYLSSQKHNAPSSSFQGEGKSGVNQPMVHSNDKMLETPKSDQFSAGTAICHPSLNQNNYQHHSTYPKMDHIETGQGVQDAATNKPQSRIVSVTNLNTQKINPNHLFNLFGVYGKVCLVKINTAQHKAYIEMADANQAREAICHLNSVPLMGRRLRVVPCKFDKLHLKREDFQNDMCKDFTKSPQHNKSQRTRFQKIPPSNTLQIFNILNTVSQDKLKEVFCKGGHPMKSLRMVKLNDEKSKAYAEFGSVEEAVNALTVMHLQETTDWVRMFIAFSRGN</sequence>
<evidence type="ECO:0000256" key="1">
    <source>
        <dbReference type="ARBA" id="ARBA00022884"/>
    </source>
</evidence>
<dbReference type="GO" id="GO:0003723">
    <property type="term" value="F:RNA binding"/>
    <property type="evidence" value="ECO:0007669"/>
    <property type="project" value="UniProtKB-UniRule"/>
</dbReference>
<dbReference type="KEGG" id="foc:113212499"/>
<dbReference type="OrthoDB" id="10052065at2759"/>
<dbReference type="SMART" id="SM00333">
    <property type="entry name" value="TUDOR"/>
    <property type="match status" value="1"/>
</dbReference>
<gene>
    <name evidence="7 8" type="primary">LOC113212499</name>
</gene>
<dbReference type="InterPro" id="IPR012677">
    <property type="entry name" value="Nucleotide-bd_a/b_plait_sf"/>
</dbReference>
<evidence type="ECO:0000313" key="6">
    <source>
        <dbReference type="Proteomes" id="UP000504606"/>
    </source>
</evidence>
<keyword evidence="6" id="KW-1185">Reference proteome</keyword>
<dbReference type="RefSeq" id="XP_026287001.1">
    <property type="nucleotide sequence ID" value="XM_026431216.2"/>
</dbReference>
<dbReference type="Pfam" id="PF13893">
    <property type="entry name" value="RRM_5"/>
    <property type="match status" value="1"/>
</dbReference>
<feature type="region of interest" description="Disordered" evidence="3">
    <location>
        <begin position="988"/>
        <end position="1067"/>
    </location>
</feature>
<feature type="domain" description="RRM" evidence="4">
    <location>
        <begin position="1334"/>
        <end position="1402"/>
    </location>
</feature>
<evidence type="ECO:0000256" key="3">
    <source>
        <dbReference type="SAM" id="MobiDB-lite"/>
    </source>
</evidence>
<dbReference type="Proteomes" id="UP000504606">
    <property type="component" value="Unplaced"/>
</dbReference>
<evidence type="ECO:0000256" key="2">
    <source>
        <dbReference type="PROSITE-ProRule" id="PRU00176"/>
    </source>
</evidence>
<dbReference type="SMART" id="SM00360">
    <property type="entry name" value="RRM"/>
    <property type="match status" value="2"/>
</dbReference>
<evidence type="ECO:0000313" key="7">
    <source>
        <dbReference type="RefSeq" id="XP_026287001.1"/>
    </source>
</evidence>
<evidence type="ECO:0000259" key="5">
    <source>
        <dbReference type="PROSITE" id="PS50304"/>
    </source>
</evidence>
<organism evidence="6 7">
    <name type="scientific">Frankliniella occidentalis</name>
    <name type="common">Western flower thrips</name>
    <name type="synonym">Euthrips occidentalis</name>
    <dbReference type="NCBI Taxonomy" id="133901"/>
    <lineage>
        <taxon>Eukaryota</taxon>
        <taxon>Metazoa</taxon>
        <taxon>Ecdysozoa</taxon>
        <taxon>Arthropoda</taxon>
        <taxon>Hexapoda</taxon>
        <taxon>Insecta</taxon>
        <taxon>Pterygota</taxon>
        <taxon>Neoptera</taxon>
        <taxon>Paraneoptera</taxon>
        <taxon>Thysanoptera</taxon>
        <taxon>Terebrantia</taxon>
        <taxon>Thripoidea</taxon>
        <taxon>Thripidae</taxon>
        <taxon>Frankliniella</taxon>
    </lineage>
</organism>
<feature type="region of interest" description="Disordered" evidence="3">
    <location>
        <begin position="375"/>
        <end position="445"/>
    </location>
</feature>
<dbReference type="PROSITE" id="PS50304">
    <property type="entry name" value="TUDOR"/>
    <property type="match status" value="1"/>
</dbReference>
<dbReference type="Gene3D" id="2.30.30.140">
    <property type="match status" value="1"/>
</dbReference>
<feature type="compositionally biased region" description="Polar residues" evidence="3">
    <location>
        <begin position="713"/>
        <end position="729"/>
    </location>
</feature>
<evidence type="ECO:0000259" key="4">
    <source>
        <dbReference type="PROSITE" id="PS50102"/>
    </source>
</evidence>
<feature type="region of interest" description="Disordered" evidence="3">
    <location>
        <begin position="713"/>
        <end position="781"/>
    </location>
</feature>
<dbReference type="PANTHER" id="PTHR15592">
    <property type="entry name" value="MATRIN 3/NUCLEAR PROTEIN 220-RELATED"/>
    <property type="match status" value="1"/>
</dbReference>
<dbReference type="InterPro" id="IPR035979">
    <property type="entry name" value="RBD_domain_sf"/>
</dbReference>
<dbReference type="InterPro" id="IPR000504">
    <property type="entry name" value="RRM_dom"/>
</dbReference>
<feature type="compositionally biased region" description="Polar residues" evidence="3">
    <location>
        <begin position="999"/>
        <end position="1018"/>
    </location>
</feature>
<evidence type="ECO:0000313" key="8">
    <source>
        <dbReference type="RefSeq" id="XP_026287002.1"/>
    </source>
</evidence>
<dbReference type="Gene3D" id="3.30.70.330">
    <property type="match status" value="2"/>
</dbReference>
<dbReference type="SUPFAM" id="SSF54928">
    <property type="entry name" value="RNA-binding domain, RBD"/>
    <property type="match status" value="1"/>
</dbReference>
<feature type="region of interest" description="Disordered" evidence="3">
    <location>
        <begin position="1199"/>
        <end position="1218"/>
    </location>
</feature>
<dbReference type="Pfam" id="PF00567">
    <property type="entry name" value="TUDOR"/>
    <property type="match status" value="1"/>
</dbReference>
<dbReference type="RefSeq" id="XP_026287002.1">
    <property type="nucleotide sequence ID" value="XM_026431217.2"/>
</dbReference>
<dbReference type="GeneID" id="113212499"/>
<keyword evidence="1 2" id="KW-0694">RNA-binding</keyword>
<proteinExistence type="predicted"/>
<accession>A0A6J1T8K6</accession>
<reference evidence="7 8" key="1">
    <citation type="submission" date="2025-04" db="UniProtKB">
        <authorList>
            <consortium name="RefSeq"/>
        </authorList>
    </citation>
    <scope>IDENTIFICATION</scope>
    <source>
        <tissue evidence="7 8">Whole organism</tissue>
    </source>
</reference>
<feature type="domain" description="Tudor" evidence="5">
    <location>
        <begin position="59"/>
        <end position="114"/>
    </location>
</feature>
<feature type="region of interest" description="Disordered" evidence="3">
    <location>
        <begin position="328"/>
        <end position="353"/>
    </location>
</feature>
<name>A0A6J1T8K6_FRAOC</name>
<feature type="region of interest" description="Disordered" evidence="3">
    <location>
        <begin position="569"/>
        <end position="598"/>
    </location>
</feature>
<dbReference type="InterPro" id="IPR002999">
    <property type="entry name" value="Tudor"/>
</dbReference>
<feature type="compositionally biased region" description="Polar residues" evidence="3">
    <location>
        <begin position="1051"/>
        <end position="1061"/>
    </location>
</feature>
<dbReference type="CDD" id="cd20379">
    <property type="entry name" value="Tudor_dTUD-like"/>
    <property type="match status" value="1"/>
</dbReference>
<dbReference type="SUPFAM" id="SSF63748">
    <property type="entry name" value="Tudor/PWWP/MBT"/>
    <property type="match status" value="1"/>
</dbReference>
<dbReference type="PROSITE" id="PS50102">
    <property type="entry name" value="RRM"/>
    <property type="match status" value="1"/>
</dbReference>
<protein>
    <submittedName>
        <fullName evidence="7 8">Uncharacterized protein LOC113212499</fullName>
    </submittedName>
</protein>